<name>A0ABU1B372_9BACT</name>
<dbReference type="Proteomes" id="UP001225316">
    <property type="component" value="Unassembled WGS sequence"/>
</dbReference>
<keyword evidence="2" id="KW-1185">Reference proteome</keyword>
<organism evidence="1 2">
    <name type="scientific">Thalassobacterium maritimum</name>
    <dbReference type="NCBI Taxonomy" id="3041265"/>
    <lineage>
        <taxon>Bacteria</taxon>
        <taxon>Pseudomonadati</taxon>
        <taxon>Verrucomicrobiota</taxon>
        <taxon>Opitutia</taxon>
        <taxon>Puniceicoccales</taxon>
        <taxon>Coraliomargaritaceae</taxon>
        <taxon>Thalassobacterium</taxon>
    </lineage>
</organism>
<dbReference type="RefSeq" id="WP_308952792.1">
    <property type="nucleotide sequence ID" value="NZ_JARXHW010000290.1"/>
</dbReference>
<evidence type="ECO:0000313" key="2">
    <source>
        <dbReference type="Proteomes" id="UP001225316"/>
    </source>
</evidence>
<sequence>MKRYCRGWFLGEKEARKASEKDLRERHPDVVWEGSELKKLNEAMWDGLVVESMAGLGKTEDNLKADRKGADWKVNIAKALRAKTTA</sequence>
<evidence type="ECO:0000313" key="1">
    <source>
        <dbReference type="EMBL" id="MDQ8209887.1"/>
    </source>
</evidence>
<reference evidence="1 2" key="1">
    <citation type="submission" date="2023-04" db="EMBL/GenBank/DDBJ databases">
        <title>A novel bacteria isolated from coastal sediment.</title>
        <authorList>
            <person name="Liu X.-J."/>
            <person name="Du Z.-J."/>
        </authorList>
    </citation>
    <scope>NUCLEOTIDE SEQUENCE [LARGE SCALE GENOMIC DNA]</scope>
    <source>
        <strain evidence="1 2">SDUM461003</strain>
    </source>
</reference>
<comment type="caution">
    <text evidence="1">The sequence shown here is derived from an EMBL/GenBank/DDBJ whole genome shotgun (WGS) entry which is preliminary data.</text>
</comment>
<gene>
    <name evidence="1" type="ORF">QEH52_20380</name>
</gene>
<protein>
    <submittedName>
        <fullName evidence="1">Uncharacterized protein</fullName>
    </submittedName>
</protein>
<feature type="non-terminal residue" evidence="1">
    <location>
        <position position="86"/>
    </location>
</feature>
<dbReference type="EMBL" id="JARXHW010000290">
    <property type="protein sequence ID" value="MDQ8209887.1"/>
    <property type="molecule type" value="Genomic_DNA"/>
</dbReference>
<accession>A0ABU1B372</accession>
<proteinExistence type="predicted"/>